<dbReference type="Pfam" id="PF15902">
    <property type="entry name" value="Sortilin-Vps10"/>
    <property type="match status" value="1"/>
</dbReference>
<dbReference type="RefSeq" id="WP_129888969.1">
    <property type="nucleotide sequence ID" value="NZ_CP035758.1"/>
</dbReference>
<feature type="transmembrane region" description="Helical" evidence="2">
    <location>
        <begin position="101"/>
        <end position="124"/>
    </location>
</feature>
<keyword evidence="2" id="KW-0812">Transmembrane</keyword>
<dbReference type="OrthoDB" id="9757947at2"/>
<reference evidence="4 5" key="1">
    <citation type="submission" date="2019-01" db="EMBL/GenBank/DDBJ databases">
        <title>Ktedonosporobacter rubrisoli SCAWS-G2.</title>
        <authorList>
            <person name="Huang Y."/>
            <person name="Yan B."/>
        </authorList>
    </citation>
    <scope>NUCLEOTIDE SEQUENCE [LARGE SCALE GENOMIC DNA]</scope>
    <source>
        <strain evidence="4 5">SCAWS-G2</strain>
    </source>
</reference>
<evidence type="ECO:0000259" key="3">
    <source>
        <dbReference type="Pfam" id="PF15902"/>
    </source>
</evidence>
<protein>
    <recommendedName>
        <fullName evidence="3">Sortilin N-terminal domain-containing protein</fullName>
    </recommendedName>
</protein>
<accession>A0A4P6JSR1</accession>
<dbReference type="InterPro" id="IPR031778">
    <property type="entry name" value="Sortilin_N"/>
</dbReference>
<evidence type="ECO:0000256" key="2">
    <source>
        <dbReference type="SAM" id="Phobius"/>
    </source>
</evidence>
<feature type="domain" description="Sortilin N-terminal" evidence="3">
    <location>
        <begin position="286"/>
        <end position="488"/>
    </location>
</feature>
<evidence type="ECO:0000313" key="5">
    <source>
        <dbReference type="Proteomes" id="UP000290365"/>
    </source>
</evidence>
<gene>
    <name evidence="4" type="ORF">EPA93_18710</name>
</gene>
<evidence type="ECO:0000256" key="1">
    <source>
        <dbReference type="ARBA" id="ARBA00022737"/>
    </source>
</evidence>
<keyword evidence="2" id="KW-0472">Membrane</keyword>
<keyword evidence="1" id="KW-0677">Repeat</keyword>
<dbReference type="AlphaFoldDB" id="A0A4P6JSR1"/>
<dbReference type="EMBL" id="CP035758">
    <property type="protein sequence ID" value="QBD77916.1"/>
    <property type="molecule type" value="Genomic_DNA"/>
</dbReference>
<keyword evidence="2" id="KW-1133">Transmembrane helix</keyword>
<organism evidence="4 5">
    <name type="scientific">Ktedonosporobacter rubrisoli</name>
    <dbReference type="NCBI Taxonomy" id="2509675"/>
    <lineage>
        <taxon>Bacteria</taxon>
        <taxon>Bacillati</taxon>
        <taxon>Chloroflexota</taxon>
        <taxon>Ktedonobacteria</taxon>
        <taxon>Ktedonobacterales</taxon>
        <taxon>Ktedonosporobacteraceae</taxon>
        <taxon>Ktedonosporobacter</taxon>
    </lineage>
</organism>
<evidence type="ECO:0000313" key="4">
    <source>
        <dbReference type="EMBL" id="QBD77916.1"/>
    </source>
</evidence>
<dbReference type="PANTHER" id="PTHR47199:SF2">
    <property type="entry name" value="PHOTOSYSTEM II STABILITY_ASSEMBLY FACTOR HCF136, CHLOROPLASTIC"/>
    <property type="match status" value="1"/>
</dbReference>
<dbReference type="InterPro" id="IPR015943">
    <property type="entry name" value="WD40/YVTN_repeat-like_dom_sf"/>
</dbReference>
<proteinExistence type="predicted"/>
<sequence>MKFNPLPEEDDSSQLIDQLKEIYKMKAEDRESLARIEAQVAAHIKSRQRENIHLSQQLSYDQQVSNLEQVSHRGHSERIDRLGEKGERHQVRPKTIWLQRLNLSVAIIVVILISGSAVAIFSLMQHRNTANPPAAVSTTHTASMPQTTEKIRQPIYLTSGLRLAMISDEVSWVVGSEAHANNWSELVRTTDGGKTWKQVKIPEGSSALGYTVVIDEVTALVPVGDILSNKYLITFDGGTSWQHFDLPVAKPGLEKDAEPNLITFLDHSQAWIIEPGGAGSAEQKVLFHTTDAGKSWQKVANLSMNGSIFGFVFTDPQAGWLIAEGYGNGSALYATHDGGKTWQQQALPAPPTGSKTPNMLRNLTFTSNRTGYVFFIAGQDTASNVYLYMTQDGGRSWQIRGKALPFDSGFSKVLDPSHISASSLDTKTQLFGAALLTLSNNQWTKKILKSEVEDFAFVSAQVGFALTKPQNQPLDWYKTSDGGKTWVKVGTLP</sequence>
<keyword evidence="5" id="KW-1185">Reference proteome</keyword>
<dbReference type="KEGG" id="kbs:EPA93_18710"/>
<name>A0A4P6JSR1_KTERU</name>
<dbReference type="Gene3D" id="2.130.10.10">
    <property type="entry name" value="YVTN repeat-like/Quinoprotein amine dehydrogenase"/>
    <property type="match status" value="2"/>
</dbReference>
<dbReference type="Proteomes" id="UP000290365">
    <property type="component" value="Chromosome"/>
</dbReference>
<dbReference type="SUPFAM" id="SSF110296">
    <property type="entry name" value="Oligoxyloglucan reducing end-specific cellobiohydrolase"/>
    <property type="match status" value="1"/>
</dbReference>
<dbReference type="PANTHER" id="PTHR47199">
    <property type="entry name" value="PHOTOSYSTEM II STABILITY/ASSEMBLY FACTOR HCF136, CHLOROPLASTIC"/>
    <property type="match status" value="1"/>
</dbReference>
<dbReference type="CDD" id="cd15482">
    <property type="entry name" value="Sialidase_non-viral"/>
    <property type="match status" value="1"/>
</dbReference>